<dbReference type="Proteomes" id="UP000279089">
    <property type="component" value="Unassembled WGS sequence"/>
</dbReference>
<proteinExistence type="predicted"/>
<name>A0A3N4MAR1_9BACT</name>
<dbReference type="RefSeq" id="WP_123864789.1">
    <property type="nucleotide sequence ID" value="NZ_QXZY01000015.1"/>
</dbReference>
<protein>
    <submittedName>
        <fullName evidence="1">Uncharacterized protein</fullName>
    </submittedName>
</protein>
<accession>A0A3N4MAR1</accession>
<organism evidence="1 2">
    <name type="scientific">Chitinophaga barathri</name>
    <dbReference type="NCBI Taxonomy" id="1647451"/>
    <lineage>
        <taxon>Bacteria</taxon>
        <taxon>Pseudomonadati</taxon>
        <taxon>Bacteroidota</taxon>
        <taxon>Chitinophagia</taxon>
        <taxon>Chitinophagales</taxon>
        <taxon>Chitinophagaceae</taxon>
        <taxon>Chitinophaga</taxon>
    </lineage>
</organism>
<keyword evidence="2" id="KW-1185">Reference proteome</keyword>
<reference evidence="2" key="1">
    <citation type="submission" date="2018-11" db="EMBL/GenBank/DDBJ databases">
        <title>Chitinophaga lutea sp.nov., isolate from arsenic contaminated soil.</title>
        <authorList>
            <person name="Zong Y."/>
        </authorList>
    </citation>
    <scope>NUCLEOTIDE SEQUENCE [LARGE SCALE GENOMIC DNA]</scope>
    <source>
        <strain evidence="2">YLT18</strain>
    </source>
</reference>
<evidence type="ECO:0000313" key="2">
    <source>
        <dbReference type="Proteomes" id="UP000279089"/>
    </source>
</evidence>
<dbReference type="AlphaFoldDB" id="A0A3N4MAR1"/>
<comment type="caution">
    <text evidence="1">The sequence shown here is derived from an EMBL/GenBank/DDBJ whole genome shotgun (WGS) entry which is preliminary data.</text>
</comment>
<gene>
    <name evidence="1" type="ORF">EG028_24835</name>
</gene>
<sequence length="73" mass="8485">MPSAKQVADEHLDLGENQAAIVKKVEELTLYLLRQKEQIDRQQKQSCNWKNNSASFKKSKYHLLLPSIGRELF</sequence>
<dbReference type="EMBL" id="RMBX01000015">
    <property type="protein sequence ID" value="RPD38497.1"/>
    <property type="molecule type" value="Genomic_DNA"/>
</dbReference>
<evidence type="ECO:0000313" key="1">
    <source>
        <dbReference type="EMBL" id="RPD38497.1"/>
    </source>
</evidence>